<comment type="similarity">
    <text evidence="8">Belongs to the KAE1 / TsaD family.</text>
</comment>
<dbReference type="GO" id="GO:0061711">
    <property type="term" value="F:tRNA N(6)-L-threonylcarbamoyladenine synthase activity"/>
    <property type="evidence" value="ECO:0007669"/>
    <property type="project" value="UniProtKB-EC"/>
</dbReference>
<accession>A0A1H2ULP3</accession>
<comment type="catalytic activity">
    <reaction evidence="7 8">
        <text>L-threonylcarbamoyladenylate + adenosine(37) in tRNA = N(6)-L-threonylcarbamoyladenosine(37) in tRNA + AMP + H(+)</text>
        <dbReference type="Rhea" id="RHEA:37059"/>
        <dbReference type="Rhea" id="RHEA-COMP:10162"/>
        <dbReference type="Rhea" id="RHEA-COMP:10163"/>
        <dbReference type="ChEBI" id="CHEBI:15378"/>
        <dbReference type="ChEBI" id="CHEBI:73682"/>
        <dbReference type="ChEBI" id="CHEBI:74411"/>
        <dbReference type="ChEBI" id="CHEBI:74418"/>
        <dbReference type="ChEBI" id="CHEBI:456215"/>
        <dbReference type="EC" id="2.3.1.234"/>
    </reaction>
</comment>
<evidence type="ECO:0000256" key="5">
    <source>
        <dbReference type="ARBA" id="ARBA00023004"/>
    </source>
</evidence>
<reference evidence="11" key="2">
    <citation type="submission" date="2016-10" db="EMBL/GenBank/DDBJ databases">
        <authorList>
            <person name="de Groot N.N."/>
        </authorList>
    </citation>
    <scope>NUCLEOTIDE SEQUENCE [LARGE SCALE GENOMIC DNA]</scope>
    <source>
        <strain evidence="11">DSM 12489</strain>
    </source>
</reference>
<dbReference type="PRINTS" id="PR00789">
    <property type="entry name" value="OSIALOPTASE"/>
</dbReference>
<dbReference type="EMBL" id="FNOJ01000008">
    <property type="protein sequence ID" value="SDW56509.1"/>
    <property type="molecule type" value="Genomic_DNA"/>
</dbReference>
<dbReference type="AlphaFoldDB" id="A0A1H2ULP3"/>
<reference evidence="10" key="3">
    <citation type="submission" date="2023-02" db="EMBL/GenBank/DDBJ databases">
        <title>Proposal of a novel subspecies: Alicyclobacillus hesperidum subspecies aegle.</title>
        <authorList>
            <person name="Goto K."/>
            <person name="Fujii T."/>
            <person name="Yasui K."/>
            <person name="Mochida K."/>
            <person name="Kato-Tanaka Y."/>
            <person name="Morohoshi S."/>
            <person name="An S.Y."/>
            <person name="Kasai H."/>
            <person name="Yokota A."/>
        </authorList>
    </citation>
    <scope>NUCLEOTIDE SEQUENCE</scope>
    <source>
        <strain evidence="10">DSM 12766</strain>
    </source>
</reference>
<keyword evidence="2 8" id="KW-0808">Transferase</keyword>
<dbReference type="PANTHER" id="PTHR11735">
    <property type="entry name" value="TRNA N6-ADENOSINE THREONYLCARBAMOYLTRANSFERASE"/>
    <property type="match status" value="1"/>
</dbReference>
<dbReference type="InterPro" id="IPR000905">
    <property type="entry name" value="Gcp-like_dom"/>
</dbReference>
<feature type="binding site" evidence="8">
    <location>
        <begin position="137"/>
        <end position="141"/>
    </location>
    <ligand>
        <name>substrate</name>
    </ligand>
</feature>
<protein>
    <recommendedName>
        <fullName evidence="8">tRNA N6-adenosine threonylcarbamoyltransferase</fullName>
        <ecNumber evidence="8">2.3.1.234</ecNumber>
    </recommendedName>
    <alternativeName>
        <fullName evidence="8">N6-L-threonylcarbamoyladenine synthase</fullName>
        <shortName evidence="8">t(6)A synthase</shortName>
    </alternativeName>
    <alternativeName>
        <fullName evidence="8">t(6)A37 threonylcarbamoyladenosine biosynthesis protein TsaD</fullName>
    </alternativeName>
    <alternativeName>
        <fullName evidence="8">tRNA threonylcarbamoyladenosine biosynthesis protein TsaD</fullName>
    </alternativeName>
</protein>
<evidence type="ECO:0000256" key="6">
    <source>
        <dbReference type="ARBA" id="ARBA00023315"/>
    </source>
</evidence>
<dbReference type="FunFam" id="3.30.420.40:FF:000040">
    <property type="entry name" value="tRNA N6-adenosine threonylcarbamoyltransferase"/>
    <property type="match status" value="1"/>
</dbReference>
<dbReference type="NCBIfam" id="TIGR00329">
    <property type="entry name" value="gcp_kae1"/>
    <property type="match status" value="1"/>
</dbReference>
<evidence type="ECO:0000256" key="1">
    <source>
        <dbReference type="ARBA" id="ARBA00022490"/>
    </source>
</evidence>
<evidence type="ECO:0000256" key="8">
    <source>
        <dbReference type="HAMAP-Rule" id="MF_01445"/>
    </source>
</evidence>
<feature type="binding site" evidence="8">
    <location>
        <position position="170"/>
    </location>
    <ligand>
        <name>substrate</name>
    </ligand>
</feature>
<feature type="binding site" evidence="8">
    <location>
        <position position="115"/>
    </location>
    <ligand>
        <name>Fe cation</name>
        <dbReference type="ChEBI" id="CHEBI:24875"/>
    </ligand>
</feature>
<dbReference type="FunFam" id="3.30.420.40:FF:000012">
    <property type="entry name" value="tRNA N6-adenosine threonylcarbamoyltransferase"/>
    <property type="match status" value="1"/>
</dbReference>
<feature type="binding site" evidence="8">
    <location>
        <position position="277"/>
    </location>
    <ligand>
        <name>substrate</name>
    </ligand>
</feature>
<dbReference type="Pfam" id="PF00814">
    <property type="entry name" value="TsaD"/>
    <property type="match status" value="1"/>
</dbReference>
<feature type="binding site" evidence="8">
    <location>
        <position position="111"/>
    </location>
    <ligand>
        <name>Fe cation</name>
        <dbReference type="ChEBI" id="CHEBI:24875"/>
    </ligand>
</feature>
<evidence type="ECO:0000256" key="4">
    <source>
        <dbReference type="ARBA" id="ARBA00022723"/>
    </source>
</evidence>
<dbReference type="GO" id="GO:0002949">
    <property type="term" value="P:tRNA threonylcarbamoyladenosine modification"/>
    <property type="evidence" value="ECO:0007669"/>
    <property type="project" value="UniProtKB-UniRule"/>
</dbReference>
<dbReference type="InterPro" id="IPR022450">
    <property type="entry name" value="TsaD"/>
</dbReference>
<evidence type="ECO:0000313" key="12">
    <source>
        <dbReference type="Proteomes" id="UP000182589"/>
    </source>
</evidence>
<evidence type="ECO:0000256" key="3">
    <source>
        <dbReference type="ARBA" id="ARBA00022694"/>
    </source>
</evidence>
<keyword evidence="4 8" id="KW-0479">Metal-binding</keyword>
<keyword evidence="12" id="KW-1185">Reference proteome</keyword>
<evidence type="ECO:0000313" key="11">
    <source>
        <dbReference type="EMBL" id="SDW56509.1"/>
    </source>
</evidence>
<evidence type="ECO:0000259" key="9">
    <source>
        <dbReference type="Pfam" id="PF00814"/>
    </source>
</evidence>
<comment type="function">
    <text evidence="8">Required for the formation of a threonylcarbamoyl group on adenosine at position 37 (t(6)A37) in tRNAs that read codons beginning with adenine. Is involved in the transfer of the threonylcarbamoyl moiety of threonylcarbamoyl-AMP (TC-AMP) to the N6 group of A37, together with TsaE and TsaB. TsaD likely plays a direct catalytic role in this reaction.</text>
</comment>
<organism evidence="11 12">
    <name type="scientific">Alicyclobacillus hesperidum</name>
    <dbReference type="NCBI Taxonomy" id="89784"/>
    <lineage>
        <taxon>Bacteria</taxon>
        <taxon>Bacillati</taxon>
        <taxon>Bacillota</taxon>
        <taxon>Bacilli</taxon>
        <taxon>Bacillales</taxon>
        <taxon>Alicyclobacillaceae</taxon>
        <taxon>Alicyclobacillus</taxon>
    </lineage>
</organism>
<keyword evidence="1 8" id="KW-0963">Cytoplasm</keyword>
<dbReference type="Gene3D" id="3.30.420.40">
    <property type="match status" value="2"/>
</dbReference>
<comment type="subcellular location">
    <subcellularLocation>
        <location evidence="8">Cytoplasm</location>
    </subcellularLocation>
</comment>
<dbReference type="EC" id="2.3.1.234" evidence="8"/>
<dbReference type="Proteomes" id="UP001157137">
    <property type="component" value="Unassembled WGS sequence"/>
</dbReference>
<evidence type="ECO:0000313" key="10">
    <source>
        <dbReference type="EMBL" id="GLV14392.1"/>
    </source>
</evidence>
<dbReference type="NCBIfam" id="TIGR03723">
    <property type="entry name" value="T6A_TsaD_YgjD"/>
    <property type="match status" value="1"/>
</dbReference>
<feature type="binding site" evidence="8">
    <location>
        <position position="305"/>
    </location>
    <ligand>
        <name>Fe cation</name>
        <dbReference type="ChEBI" id="CHEBI:24875"/>
    </ligand>
</feature>
<gene>
    <name evidence="8 10" type="primary">tsaD</name>
    <name evidence="10" type="ORF">Heshes_20760</name>
    <name evidence="11" type="ORF">SAMN04489725_10832</name>
</gene>
<sequence>MNILGIETSCDETSAAIVQDGTHLLAQVTASQIDLHARFGGVVPEVASRQHVVDITRVVEQVFRDANMTWSNIDAIAVTCGPGLLGSLLVGVSAAKGYALATGKPLVGVHHIAGHVAAAMLTLDGGTGATPPFLCLVVSGGHTELLSVDAKFRFTRLGGTRDDAAGEAYDKVARLLGLAYPGGPKVDDLAHRGRPDAFAFPRALLEDDSFDFSFSGLKSAVNNEIVKRKNRGQAVLVEDVCASFQAAVVEVLVEKTKRAAVHTGARTIVVAGGVAANRGLREAMSQLAKELSISAMFPPIELCTDNAAMIAAAAYPRAKQGRWSPLSLNAYAQLPLVDWQDENWPDVVQIVPNL</sequence>
<dbReference type="PANTHER" id="PTHR11735:SF6">
    <property type="entry name" value="TRNA N6-ADENOSINE THREONYLCARBAMOYLTRANSFERASE, MITOCHONDRIAL"/>
    <property type="match status" value="1"/>
</dbReference>
<dbReference type="RefSeq" id="WP_006447853.1">
    <property type="nucleotide sequence ID" value="NZ_BSRA01000011.1"/>
</dbReference>
<evidence type="ECO:0000256" key="7">
    <source>
        <dbReference type="ARBA" id="ARBA00048117"/>
    </source>
</evidence>
<feature type="binding site" evidence="8">
    <location>
        <position position="183"/>
    </location>
    <ligand>
        <name>substrate</name>
    </ligand>
</feature>
<keyword evidence="5 8" id="KW-0408">Iron</keyword>
<dbReference type="Proteomes" id="UP000182589">
    <property type="component" value="Unassembled WGS sequence"/>
</dbReference>
<dbReference type="InterPro" id="IPR017861">
    <property type="entry name" value="KAE1/TsaD"/>
</dbReference>
<dbReference type="GO" id="GO:0005506">
    <property type="term" value="F:iron ion binding"/>
    <property type="evidence" value="ECO:0007669"/>
    <property type="project" value="UniProtKB-UniRule"/>
</dbReference>
<evidence type="ECO:0000256" key="2">
    <source>
        <dbReference type="ARBA" id="ARBA00022679"/>
    </source>
</evidence>
<dbReference type="STRING" id="89784.SAMN04489725_10832"/>
<dbReference type="GO" id="GO:0005737">
    <property type="term" value="C:cytoplasm"/>
    <property type="evidence" value="ECO:0007669"/>
    <property type="project" value="UniProtKB-SubCell"/>
</dbReference>
<name>A0A1H2ULP3_9BACL</name>
<keyword evidence="3 8" id="KW-0819">tRNA processing</keyword>
<proteinExistence type="inferred from homology"/>
<dbReference type="SUPFAM" id="SSF53067">
    <property type="entry name" value="Actin-like ATPase domain"/>
    <property type="match status" value="2"/>
</dbReference>
<feature type="binding site" evidence="8">
    <location>
        <position position="187"/>
    </location>
    <ligand>
        <name>substrate</name>
    </ligand>
</feature>
<comment type="cofactor">
    <cofactor evidence="8">
        <name>Fe(2+)</name>
        <dbReference type="ChEBI" id="CHEBI:29033"/>
    </cofactor>
    <text evidence="8">Binds 1 Fe(2+) ion per subunit.</text>
</comment>
<dbReference type="InterPro" id="IPR043129">
    <property type="entry name" value="ATPase_NBD"/>
</dbReference>
<dbReference type="HAMAP" id="MF_01445">
    <property type="entry name" value="TsaD"/>
    <property type="match status" value="1"/>
</dbReference>
<keyword evidence="6 8" id="KW-0012">Acyltransferase</keyword>
<feature type="domain" description="Gcp-like" evidence="9">
    <location>
        <begin position="24"/>
        <end position="311"/>
    </location>
</feature>
<dbReference type="EMBL" id="BSRA01000011">
    <property type="protein sequence ID" value="GLV14392.1"/>
    <property type="molecule type" value="Genomic_DNA"/>
</dbReference>
<dbReference type="CDD" id="cd24133">
    <property type="entry name" value="ASKHA_NBD_TsaD_bac"/>
    <property type="match status" value="1"/>
</dbReference>
<reference evidence="12" key="1">
    <citation type="submission" date="2016-10" db="EMBL/GenBank/DDBJ databases">
        <authorList>
            <person name="Varghese N."/>
        </authorList>
    </citation>
    <scope>NUCLEOTIDE SEQUENCE [LARGE SCALE GENOMIC DNA]</scope>
    <source>
        <strain evidence="12">DSM 12489</strain>
    </source>
</reference>